<dbReference type="EMBL" id="KB445550">
    <property type="protein sequence ID" value="EMD00575.1"/>
    <property type="molecule type" value="Genomic_DNA"/>
</dbReference>
<dbReference type="InterPro" id="IPR058846">
    <property type="entry name" value="PAS-like"/>
</dbReference>
<keyword evidence="1 2" id="KW-0597">Phosphoprotein</keyword>
<dbReference type="CDD" id="cd00082">
    <property type="entry name" value="HisKA"/>
    <property type="match status" value="1"/>
</dbReference>
<organism evidence="5 6">
    <name type="scientific">Baudoinia panamericana (strain UAMH 10762)</name>
    <name type="common">Angels' share fungus</name>
    <name type="synonym">Baudoinia compniacensis (strain UAMH 10762)</name>
    <dbReference type="NCBI Taxonomy" id="717646"/>
    <lineage>
        <taxon>Eukaryota</taxon>
        <taxon>Fungi</taxon>
        <taxon>Dikarya</taxon>
        <taxon>Ascomycota</taxon>
        <taxon>Pezizomycotina</taxon>
        <taxon>Dothideomycetes</taxon>
        <taxon>Dothideomycetidae</taxon>
        <taxon>Mycosphaerellales</taxon>
        <taxon>Teratosphaeriaceae</taxon>
        <taxon>Baudoinia</taxon>
    </lineage>
</organism>
<dbReference type="SUPFAM" id="SSF55785">
    <property type="entry name" value="PYP-like sensor domain (PAS domain)"/>
    <property type="match status" value="2"/>
</dbReference>
<dbReference type="InterPro" id="IPR004358">
    <property type="entry name" value="Sig_transdc_His_kin-like_C"/>
</dbReference>
<dbReference type="HOGENOM" id="CLU_000445_114_15_1"/>
<dbReference type="Gene3D" id="1.10.287.130">
    <property type="match status" value="1"/>
</dbReference>
<dbReference type="SMART" id="SM00387">
    <property type="entry name" value="HATPase_c"/>
    <property type="match status" value="1"/>
</dbReference>
<dbReference type="PRINTS" id="PR00344">
    <property type="entry name" value="BCTRLSENSOR"/>
</dbReference>
<dbReference type="KEGG" id="bcom:BAUCODRAFT_61546"/>
<dbReference type="CDD" id="cd00130">
    <property type="entry name" value="PAS"/>
    <property type="match status" value="1"/>
</dbReference>
<dbReference type="InterPro" id="IPR036890">
    <property type="entry name" value="HATPase_C_sf"/>
</dbReference>
<sequence>MDNISAFEVLDADQRPTCVVDLQQFEGYPVEQWDTGNVYWRNKAFSDQPELLRAALRDKHDAGQLDGRARLRAWIADTSQDGLGRTFCESLGDHQLYGYTVARKWRVVQWQSTSYSCERCSGWLPSDVKDASLASASADDAPNDHCADRTDAAEQLASMAATIEMIDVGFCEFDMQGRMIQGNDAYYKLTGHPRVASRTELPEFSFVDRLFDEDKAFVLSRWDMLTRGESTTFEMRWKPQAASTLSAETDLEGQWVLAACKPTRDKNGVIASITGCITDINAQKRMQRDAVQRAEALERAYASEMRFSRFCEYANVPIVILDTNLQVGFSFSDVSFCNREWFNIVGHPVVDFKDIDWTPYIAAEDMNTVKESCERVLHTKQPAKFQFRLRRTWTNGQGDNTNVPPTLFSVYPELNEDGSVRAVAATQIDISHLKWAEGMQQQRIDEALEAKRQQEYFIDFTCHEVRNPLSAVVHCADLIATALKEMSETLVVGMSHMTANQLTHLHEFQNDIAEAVTTIISCSTHQKRIMDDILTLSKLDSKLLAISPSPVKLRSILKDAEKMFEVDAKKAAVTWRVRDDSDPMLGIEWVMLDAGRLLQVLINLVTNALKFTQTEAVRNVTLIMRASRRRLSAKELAVEFVPASTKQRENGLLPSVSTLPNSGDIHQNGSTDREIYVYFVVSDTGCGISDEQKAVVFERFAQASPRTHSKYGGSGLGLFITRELVELQGGEVGVSSSLGEGATFVFYITARDIEAKKSDVPGALVAEPKQRGAEMDQATYNILVVEDNLVNQKVLRKQLEKLGHHVEVASHGGEALSYLKTTSRWSGNTSSGMHVSVVLMDIEMPVMDGITCARRIREAQSRGEIKGHLPIIAVSANARYEQMDQAIASGMDDAISKPFRITELIPKIERLVTDAQATKPG</sequence>
<dbReference type="SUPFAM" id="SSF47384">
    <property type="entry name" value="Homodimeric domain of signal transducing histidine kinase"/>
    <property type="match status" value="1"/>
</dbReference>
<name>M2NM51_BAUPA</name>
<dbReference type="GO" id="GO:0000155">
    <property type="term" value="F:phosphorelay sensor kinase activity"/>
    <property type="evidence" value="ECO:0007669"/>
    <property type="project" value="InterPro"/>
</dbReference>
<dbReference type="OMA" id="WINNSSA"/>
<evidence type="ECO:0000256" key="2">
    <source>
        <dbReference type="PROSITE-ProRule" id="PRU00169"/>
    </source>
</evidence>
<dbReference type="Gene3D" id="3.30.565.10">
    <property type="entry name" value="Histidine kinase-like ATPase, C-terminal domain"/>
    <property type="match status" value="1"/>
</dbReference>
<dbReference type="PANTHER" id="PTHR43719">
    <property type="entry name" value="TWO-COMPONENT HISTIDINE KINASE"/>
    <property type="match status" value="1"/>
</dbReference>
<dbReference type="CDD" id="cd17546">
    <property type="entry name" value="REC_hyHK_CKI1_RcsC-like"/>
    <property type="match status" value="1"/>
</dbReference>
<proteinExistence type="predicted"/>
<reference evidence="5 6" key="1">
    <citation type="journal article" date="2012" name="PLoS Pathog.">
        <title>Diverse lifestyles and strategies of plant pathogenesis encoded in the genomes of eighteen Dothideomycetes fungi.</title>
        <authorList>
            <person name="Ohm R.A."/>
            <person name="Feau N."/>
            <person name="Henrissat B."/>
            <person name="Schoch C.L."/>
            <person name="Horwitz B.A."/>
            <person name="Barry K.W."/>
            <person name="Condon B.J."/>
            <person name="Copeland A.C."/>
            <person name="Dhillon B."/>
            <person name="Glaser F."/>
            <person name="Hesse C.N."/>
            <person name="Kosti I."/>
            <person name="LaButti K."/>
            <person name="Lindquist E.A."/>
            <person name="Lucas S."/>
            <person name="Salamov A.A."/>
            <person name="Bradshaw R.E."/>
            <person name="Ciuffetti L."/>
            <person name="Hamelin R.C."/>
            <person name="Kema G.H.J."/>
            <person name="Lawrence C."/>
            <person name="Scott J.A."/>
            <person name="Spatafora J.W."/>
            <person name="Turgeon B.G."/>
            <person name="de Wit P.J.G.M."/>
            <person name="Zhong S."/>
            <person name="Goodwin S.B."/>
            <person name="Grigoriev I.V."/>
        </authorList>
    </citation>
    <scope>NUCLEOTIDE SEQUENCE [LARGE SCALE GENOMIC DNA]</scope>
    <source>
        <strain evidence="5 6">UAMH 10762</strain>
    </source>
</reference>
<keyword evidence="6" id="KW-1185">Reference proteome</keyword>
<dbReference type="Gene3D" id="3.40.50.2300">
    <property type="match status" value="1"/>
</dbReference>
<dbReference type="Gene3D" id="3.30.450.20">
    <property type="entry name" value="PAS domain"/>
    <property type="match status" value="2"/>
</dbReference>
<dbReference type="SUPFAM" id="SSF52172">
    <property type="entry name" value="CheY-like"/>
    <property type="match status" value="1"/>
</dbReference>
<gene>
    <name evidence="5" type="ORF">BAUCODRAFT_61546</name>
</gene>
<dbReference type="eggNOG" id="KOG0519">
    <property type="taxonomic scope" value="Eukaryota"/>
</dbReference>
<accession>M2NM51</accession>
<dbReference type="SMART" id="SM00388">
    <property type="entry name" value="HisKA"/>
    <property type="match status" value="1"/>
</dbReference>
<dbReference type="InterPro" id="IPR050956">
    <property type="entry name" value="2C_system_His_kinase"/>
</dbReference>
<evidence type="ECO:0000259" key="4">
    <source>
        <dbReference type="PROSITE" id="PS50110"/>
    </source>
</evidence>
<dbReference type="InterPro" id="IPR001789">
    <property type="entry name" value="Sig_transdc_resp-reg_receiver"/>
</dbReference>
<dbReference type="PANTHER" id="PTHR43719:SF30">
    <property type="entry name" value="TWO-COMPONENT SYSTEM RESPONSE REGULATOR"/>
    <property type="match status" value="1"/>
</dbReference>
<dbReference type="Proteomes" id="UP000011761">
    <property type="component" value="Unassembled WGS sequence"/>
</dbReference>
<dbReference type="Pfam" id="PF00072">
    <property type="entry name" value="Response_reg"/>
    <property type="match status" value="1"/>
</dbReference>
<feature type="modified residue" description="4-aspartylphosphate" evidence="2">
    <location>
        <position position="841"/>
    </location>
</feature>
<evidence type="ECO:0000313" key="6">
    <source>
        <dbReference type="Proteomes" id="UP000011761"/>
    </source>
</evidence>
<protein>
    <recommendedName>
        <fullName evidence="7">Histidine kinase</fullName>
    </recommendedName>
</protein>
<feature type="domain" description="Response regulatory" evidence="4">
    <location>
        <begin position="781"/>
        <end position="912"/>
    </location>
</feature>
<dbReference type="InterPro" id="IPR003594">
    <property type="entry name" value="HATPase_dom"/>
</dbReference>
<dbReference type="PROSITE" id="PS50109">
    <property type="entry name" value="HIS_KIN"/>
    <property type="match status" value="1"/>
</dbReference>
<dbReference type="Pfam" id="PF02518">
    <property type="entry name" value="HATPase_c"/>
    <property type="match status" value="1"/>
</dbReference>
<dbReference type="InterPro" id="IPR005467">
    <property type="entry name" value="His_kinase_dom"/>
</dbReference>
<evidence type="ECO:0000313" key="5">
    <source>
        <dbReference type="EMBL" id="EMD00575.1"/>
    </source>
</evidence>
<dbReference type="InterPro" id="IPR000014">
    <property type="entry name" value="PAS"/>
</dbReference>
<dbReference type="AlphaFoldDB" id="M2NM51"/>
<dbReference type="InterPro" id="IPR036097">
    <property type="entry name" value="HisK_dim/P_sf"/>
</dbReference>
<dbReference type="Pfam" id="PF26131">
    <property type="entry name" value="PAS-like"/>
    <property type="match status" value="1"/>
</dbReference>
<dbReference type="RefSeq" id="XP_007671759.1">
    <property type="nucleotide sequence ID" value="XM_007673569.1"/>
</dbReference>
<evidence type="ECO:0000256" key="1">
    <source>
        <dbReference type="ARBA" id="ARBA00022553"/>
    </source>
</evidence>
<dbReference type="SMART" id="SM00448">
    <property type="entry name" value="REC"/>
    <property type="match status" value="1"/>
</dbReference>
<dbReference type="InterPro" id="IPR035965">
    <property type="entry name" value="PAS-like_dom_sf"/>
</dbReference>
<dbReference type="SUPFAM" id="SSF55874">
    <property type="entry name" value="ATPase domain of HSP90 chaperone/DNA topoisomerase II/histidine kinase"/>
    <property type="match status" value="1"/>
</dbReference>
<evidence type="ECO:0008006" key="7">
    <source>
        <dbReference type="Google" id="ProtNLM"/>
    </source>
</evidence>
<dbReference type="InterPro" id="IPR011006">
    <property type="entry name" value="CheY-like_superfamily"/>
</dbReference>
<dbReference type="PROSITE" id="PS50110">
    <property type="entry name" value="RESPONSE_REGULATORY"/>
    <property type="match status" value="1"/>
</dbReference>
<dbReference type="GeneID" id="19115925"/>
<dbReference type="InterPro" id="IPR003661">
    <property type="entry name" value="HisK_dim/P_dom"/>
</dbReference>
<feature type="domain" description="Histidine kinase" evidence="3">
    <location>
        <begin position="460"/>
        <end position="752"/>
    </location>
</feature>
<dbReference type="OrthoDB" id="60033at2759"/>
<evidence type="ECO:0000259" key="3">
    <source>
        <dbReference type="PROSITE" id="PS50109"/>
    </source>
</evidence>
<dbReference type="SMART" id="SM00091">
    <property type="entry name" value="PAS"/>
    <property type="match status" value="2"/>
</dbReference>